<feature type="region of interest" description="Disordered" evidence="1">
    <location>
        <begin position="1"/>
        <end position="20"/>
    </location>
</feature>
<organism evidence="2 3">
    <name type="scientific">Ralstonia solanacearum (strain UW551)</name>
    <dbReference type="NCBI Taxonomy" id="342110"/>
    <lineage>
        <taxon>Bacteria</taxon>
        <taxon>Pseudomonadati</taxon>
        <taxon>Pseudomonadota</taxon>
        <taxon>Betaproteobacteria</taxon>
        <taxon>Burkholderiales</taxon>
        <taxon>Burkholderiaceae</taxon>
        <taxon>Ralstonia</taxon>
        <taxon>Ralstonia solanacearum species complex</taxon>
    </lineage>
</organism>
<evidence type="ECO:0000313" key="2">
    <source>
        <dbReference type="EMBL" id="EAP71756.1"/>
    </source>
</evidence>
<sequence>MPPGGLAPGRLPGRVHPARRGCPFVAPPAVRSR</sequence>
<evidence type="ECO:0000256" key="1">
    <source>
        <dbReference type="SAM" id="MobiDB-lite"/>
    </source>
</evidence>
<protein>
    <submittedName>
        <fullName evidence="2">Uncharacterized protein</fullName>
    </submittedName>
</protein>
<dbReference type="EMBL" id="AAKL01000044">
    <property type="protein sequence ID" value="EAP71756.1"/>
    <property type="molecule type" value="Genomic_DNA"/>
</dbReference>
<dbReference type="Proteomes" id="UP000005933">
    <property type="component" value="Unassembled WGS sequence"/>
</dbReference>
<gene>
    <name evidence="2" type="ORF">RRSL_01998</name>
</gene>
<name>A0AB33VCE3_RALSU</name>
<reference evidence="2 3" key="1">
    <citation type="journal article" date="2006" name="Mol. Plant Microbe Interact.">
        <title>Identification of open reading frames unique to a select agent: Ralstonia solanacearum race 3 biovar 2.</title>
        <authorList>
            <person name="Gabriel D.W."/>
            <person name="Allen C."/>
            <person name="Schell M."/>
            <person name="Denny T.P."/>
            <person name="Greenberg J.T."/>
            <person name="Duan Y.P."/>
            <person name="Flores-Cruz Z."/>
            <person name="Huang Q."/>
            <person name="Clifford J.M."/>
            <person name="Presting G."/>
            <person name="Gonzalez E.T."/>
            <person name="Reddy J."/>
            <person name="Elphinstone J."/>
            <person name="Swanson J."/>
            <person name="Yao J."/>
            <person name="Mulholland V."/>
            <person name="Liu L."/>
            <person name="Farmerie W."/>
            <person name="Patnaikuni M."/>
            <person name="Balogh B."/>
            <person name="Norman D."/>
            <person name="Alvarez A."/>
            <person name="Castillo J.A."/>
            <person name="Jones J."/>
            <person name="Saddler G."/>
            <person name="Walunas T."/>
            <person name="Zhukov A."/>
            <person name="Mikhailova N."/>
        </authorList>
    </citation>
    <scope>NUCLEOTIDE SEQUENCE [LARGE SCALE GENOMIC DNA]</scope>
    <source>
        <strain evidence="2 3">UW551</strain>
    </source>
</reference>
<comment type="caution">
    <text evidence="2">The sequence shown here is derived from an EMBL/GenBank/DDBJ whole genome shotgun (WGS) entry which is preliminary data.</text>
</comment>
<dbReference type="AlphaFoldDB" id="A0AB33VCE3"/>
<evidence type="ECO:0000313" key="3">
    <source>
        <dbReference type="Proteomes" id="UP000005933"/>
    </source>
</evidence>
<accession>A0AB33VCE3</accession>
<proteinExistence type="predicted"/>